<dbReference type="InterPro" id="IPR050256">
    <property type="entry name" value="Glycosyltransferase_2"/>
</dbReference>
<keyword evidence="2" id="KW-0472">Membrane</keyword>
<feature type="transmembrane region" description="Helical" evidence="2">
    <location>
        <begin position="316"/>
        <end position="335"/>
    </location>
</feature>
<dbReference type="PANTHER" id="PTHR48090">
    <property type="entry name" value="UNDECAPRENYL-PHOSPHATE 4-DEOXY-4-FORMAMIDO-L-ARABINOSE TRANSFERASE-RELATED"/>
    <property type="match status" value="1"/>
</dbReference>
<evidence type="ECO:0000256" key="1">
    <source>
        <dbReference type="SAM" id="MobiDB-lite"/>
    </source>
</evidence>
<dbReference type="InterPro" id="IPR001173">
    <property type="entry name" value="Glyco_trans_2-like"/>
</dbReference>
<keyword evidence="2" id="KW-1133">Transmembrane helix</keyword>
<feature type="region of interest" description="Disordered" evidence="1">
    <location>
        <begin position="25"/>
        <end position="46"/>
    </location>
</feature>
<feature type="domain" description="Glycosyltransferase 2-like" evidence="3">
    <location>
        <begin position="57"/>
        <end position="207"/>
    </location>
</feature>
<reference evidence="4 5" key="1">
    <citation type="journal article" date="2012" name="ISME J.">
        <title>Nitrification expanded: discovery, physiology and genomics of a nitrite-oxidizing bacterium from the phylum Chloroflexi.</title>
        <authorList>
            <person name="Sorokin D.Y."/>
            <person name="Lucker S."/>
            <person name="Vejmelkova D."/>
            <person name="Kostrikina N.A."/>
            <person name="Kleerebezem R."/>
            <person name="Rijpstra W.I."/>
            <person name="Damste J.S."/>
            <person name="Le Paslier D."/>
            <person name="Muyzer G."/>
            <person name="Wagner M."/>
            <person name="van Loosdrecht M.C."/>
            <person name="Daims H."/>
        </authorList>
    </citation>
    <scope>NUCLEOTIDE SEQUENCE [LARGE SCALE GENOMIC DNA]</scope>
    <source>
        <strain evidence="5">none</strain>
    </source>
</reference>
<dbReference type="RefSeq" id="WP_008475396.1">
    <property type="nucleotide sequence ID" value="NZ_CAGS01000073.1"/>
</dbReference>
<name>I4EDW6_9BACT</name>
<evidence type="ECO:0000259" key="3">
    <source>
        <dbReference type="Pfam" id="PF00535"/>
    </source>
</evidence>
<dbReference type="Pfam" id="PF00535">
    <property type="entry name" value="Glycos_transf_2"/>
    <property type="match status" value="1"/>
</dbReference>
<dbReference type="SUPFAM" id="SSF53448">
    <property type="entry name" value="Nucleotide-diphospho-sugar transferases"/>
    <property type="match status" value="1"/>
</dbReference>
<accession>I4EDW6</accession>
<feature type="transmembrane region" description="Helical" evidence="2">
    <location>
        <begin position="356"/>
        <end position="380"/>
    </location>
</feature>
<proteinExistence type="predicted"/>
<keyword evidence="2" id="KW-0812">Transmembrane</keyword>
<comment type="caution">
    <text evidence="4">The sequence shown here is derived from an EMBL/GenBank/DDBJ whole genome shotgun (WGS) entry which is preliminary data.</text>
</comment>
<dbReference type="Gene3D" id="3.90.550.10">
    <property type="entry name" value="Spore Coat Polysaccharide Biosynthesis Protein SpsA, Chain A"/>
    <property type="match status" value="1"/>
</dbReference>
<dbReference type="AlphaFoldDB" id="I4EDW6"/>
<dbReference type="OrthoDB" id="9810303at2"/>
<evidence type="ECO:0000313" key="5">
    <source>
        <dbReference type="Proteomes" id="UP000004221"/>
    </source>
</evidence>
<protein>
    <submittedName>
        <fullName evidence="4">Putative Dolichol-P-glucose synthetase</fullName>
    </submittedName>
</protein>
<feature type="transmembrane region" description="Helical" evidence="2">
    <location>
        <begin position="400"/>
        <end position="419"/>
    </location>
</feature>
<evidence type="ECO:0000313" key="4">
    <source>
        <dbReference type="EMBL" id="CCF82878.1"/>
    </source>
</evidence>
<feature type="transmembrane region" description="Helical" evidence="2">
    <location>
        <begin position="275"/>
        <end position="296"/>
    </location>
</feature>
<dbReference type="CDD" id="cd04179">
    <property type="entry name" value="DPM_DPG-synthase_like"/>
    <property type="match status" value="1"/>
</dbReference>
<dbReference type="PANTHER" id="PTHR48090:SF7">
    <property type="entry name" value="RFBJ PROTEIN"/>
    <property type="match status" value="1"/>
</dbReference>
<dbReference type="EMBL" id="CAGS01000073">
    <property type="protein sequence ID" value="CCF82878.1"/>
    <property type="molecule type" value="Genomic_DNA"/>
</dbReference>
<sequence>MVVEPDVFLEDTVHAAGYSTGAILDTPSRQVNHHPVGPAATERESEPIEHPARVAASVILPTFNEALALPEVLSSLFDLSDDRFEVIVVDDGSTDESVAIARRFPCRVVQHQRNLGKGAAVRTGIMEARGRSIIIMDADATYPAAAVPVMIDLLDRYDLVRGTRLEGLSHMPAVNRLGNRLFDSMLRLAYGLEGGDYLSGLYGLRRESVDILHFTSDGFDLEVEIGIKARAHQLRSIAIPIHYQERRGEKKLHAWRDGWRILGKVLALTPLHHPALAFVVPGILVWIITAILMLALNTGPDGVPGGQVDLLRGLVLALGVATGFQFVIFGVASALEGLSDGLLRRSRLLILGRRHLRFGLGGLGLALAAIGIVMVAGLAVQGVFSDATASLPRDLELGGVLLLVGLQVFVATMFISVFASRPKKDEPRSWLSAASSPASRFIDRVDSRTEVIHD</sequence>
<evidence type="ECO:0000256" key="2">
    <source>
        <dbReference type="SAM" id="Phobius"/>
    </source>
</evidence>
<dbReference type="InterPro" id="IPR029044">
    <property type="entry name" value="Nucleotide-diphossugar_trans"/>
</dbReference>
<organism evidence="4 5">
    <name type="scientific">Nitrolancea hollandica Lb</name>
    <dbReference type="NCBI Taxonomy" id="1129897"/>
    <lineage>
        <taxon>Bacteria</taxon>
        <taxon>Pseudomonadati</taxon>
        <taxon>Thermomicrobiota</taxon>
        <taxon>Thermomicrobia</taxon>
        <taxon>Sphaerobacterales</taxon>
        <taxon>Sphaerobacterineae</taxon>
        <taxon>Sphaerobacteraceae</taxon>
        <taxon>Nitrolancea</taxon>
    </lineage>
</organism>
<gene>
    <name evidence="4" type="ORF">NITHO_1640006</name>
</gene>
<dbReference type="Proteomes" id="UP000004221">
    <property type="component" value="Unassembled WGS sequence"/>
</dbReference>
<keyword evidence="5" id="KW-1185">Reference proteome</keyword>